<dbReference type="InterPro" id="IPR011009">
    <property type="entry name" value="Kinase-like_dom_sf"/>
</dbReference>
<accession>A0ABD2I5F9</accession>
<dbReference type="Pfam" id="PF00069">
    <property type="entry name" value="Pkinase"/>
    <property type="match status" value="1"/>
</dbReference>
<feature type="compositionally biased region" description="Basic and acidic residues" evidence="1">
    <location>
        <begin position="671"/>
        <end position="684"/>
    </location>
</feature>
<feature type="compositionally biased region" description="Basic and acidic residues" evidence="1">
    <location>
        <begin position="625"/>
        <end position="638"/>
    </location>
</feature>
<name>A0ABD2I5F9_HETSC</name>
<dbReference type="EMBL" id="JBICCN010000373">
    <property type="protein sequence ID" value="KAL3072420.1"/>
    <property type="molecule type" value="Genomic_DNA"/>
</dbReference>
<feature type="region of interest" description="Disordered" evidence="1">
    <location>
        <begin position="92"/>
        <end position="118"/>
    </location>
</feature>
<gene>
    <name evidence="3" type="ORF">niasHS_017394</name>
</gene>
<feature type="region of interest" description="Disordered" evidence="1">
    <location>
        <begin position="625"/>
        <end position="684"/>
    </location>
</feature>
<dbReference type="InterPro" id="IPR000719">
    <property type="entry name" value="Prot_kinase_dom"/>
</dbReference>
<keyword evidence="4" id="KW-1185">Reference proteome</keyword>
<dbReference type="PANTHER" id="PTHR22961">
    <property type="entry name" value="SER/THR PROTEIN KINASE-TRB"/>
    <property type="match status" value="1"/>
</dbReference>
<organism evidence="3 4">
    <name type="scientific">Heterodera schachtii</name>
    <name type="common">Sugarbeet cyst nematode worm</name>
    <name type="synonym">Tylenchus schachtii</name>
    <dbReference type="NCBI Taxonomy" id="97005"/>
    <lineage>
        <taxon>Eukaryota</taxon>
        <taxon>Metazoa</taxon>
        <taxon>Ecdysozoa</taxon>
        <taxon>Nematoda</taxon>
        <taxon>Chromadorea</taxon>
        <taxon>Rhabditida</taxon>
        <taxon>Tylenchina</taxon>
        <taxon>Tylenchomorpha</taxon>
        <taxon>Tylenchoidea</taxon>
        <taxon>Heteroderidae</taxon>
        <taxon>Heteroderinae</taxon>
        <taxon>Heterodera</taxon>
    </lineage>
</organism>
<proteinExistence type="predicted"/>
<evidence type="ECO:0000313" key="4">
    <source>
        <dbReference type="Proteomes" id="UP001620645"/>
    </source>
</evidence>
<dbReference type="Gene3D" id="1.10.510.10">
    <property type="entry name" value="Transferase(Phosphotransferase) domain 1"/>
    <property type="match status" value="1"/>
</dbReference>
<comment type="caution">
    <text evidence="3">The sequence shown here is derived from an EMBL/GenBank/DDBJ whole genome shotgun (WGS) entry which is preliminary data.</text>
</comment>
<feature type="domain" description="Protein kinase" evidence="2">
    <location>
        <begin position="194"/>
        <end position="485"/>
    </location>
</feature>
<evidence type="ECO:0000313" key="3">
    <source>
        <dbReference type="EMBL" id="KAL3072420.1"/>
    </source>
</evidence>
<dbReference type="InterPro" id="IPR024104">
    <property type="entry name" value="Tribbles/Ser_Thr_kinase_40"/>
</dbReference>
<evidence type="ECO:0000256" key="1">
    <source>
        <dbReference type="SAM" id="MobiDB-lite"/>
    </source>
</evidence>
<dbReference type="SMART" id="SM00220">
    <property type="entry name" value="S_TKc"/>
    <property type="match status" value="1"/>
</dbReference>
<reference evidence="3 4" key="1">
    <citation type="submission" date="2024-10" db="EMBL/GenBank/DDBJ databases">
        <authorList>
            <person name="Kim D."/>
        </authorList>
    </citation>
    <scope>NUCLEOTIDE SEQUENCE [LARGE SCALE GENOMIC DNA]</scope>
    <source>
        <strain evidence="3">Taebaek</strain>
    </source>
</reference>
<dbReference type="Proteomes" id="UP001620645">
    <property type="component" value="Unassembled WGS sequence"/>
</dbReference>
<dbReference type="PANTHER" id="PTHR22961:SF13">
    <property type="entry name" value="TRIBBLES"/>
    <property type="match status" value="1"/>
</dbReference>
<evidence type="ECO:0000259" key="2">
    <source>
        <dbReference type="PROSITE" id="PS50011"/>
    </source>
</evidence>
<dbReference type="SUPFAM" id="SSF56112">
    <property type="entry name" value="Protein kinase-like (PK-like)"/>
    <property type="match status" value="1"/>
</dbReference>
<dbReference type="AlphaFoldDB" id="A0ABD2I5F9"/>
<protein>
    <recommendedName>
        <fullName evidence="2">Protein kinase domain-containing protein</fullName>
    </recommendedName>
</protein>
<dbReference type="PROSITE" id="PS50011">
    <property type="entry name" value="PROTEIN_KINASE_DOM"/>
    <property type="match status" value="1"/>
</dbReference>
<sequence length="684" mass="75988">MSVSTSLASSSANFTFQIATISKAKGMLAVSAFSSQSTPSSDGEVRRPCTLSLPPSVPSPIANIRKRRAGTLSRIDLSAVATYSKELCSSSESLSGDAARGGEGIQSPSVGSEESLPCASSALGPFSDRIDPLKRLRLCSTSSTTTTTINGIALAADSDNDCPLQKPLRRPPTLAELELENGEESNSPKHSHLASGGLLIGDGFDGRFELVGDGRNCKAVDMASQTVFHCQVLTNAQFRHFSEIVSRVRMASAHYNEDEFEQRRDSLLPLSQLRLATSSARSGFFYVLLPDHHGNLHQLVEEGENVGPDRRNCETIRWTEARMKPILKQMATLVEFCHRIGLFFRDFRLRKFVFSDSERTKVRVNNVLDLCLADSPTSDSLAFRDFVPAYVAPEILDRKNTAYGARAADIWAFGVLMFTLLNGRYPFFEASPSPIALLRRIRAHRLSFPISNFISESARWLLYSLLNQNPSERPTAKELLESHWFRNGVSLGDGTTPVPKCPMVLRRKFCREVPSSPERFVPSFWQSSSQMVTTFSPPGESPQSLAEFGTAQRFFPRQFQRRAFADQMERTRMQNERTRQIRALLADTFRFPPVALNGVTTNATHQTEANRRGLATVAAERLQRAVSESRRPSAELRHRGQSTAMRPSAWGIAPIQTDPWRESPPTSAFQRHSEAEERPQIVPS</sequence>